<dbReference type="EMBL" id="JAROKS010000016">
    <property type="protein sequence ID" value="KAK1794586.1"/>
    <property type="molecule type" value="Genomic_DNA"/>
</dbReference>
<name>A0AAD8Z8W0_9TELE</name>
<sequence length="173" mass="18736">MRPLVSVGWPIPASSERHRNTDRPSMPGKGKRKGKKGSKRPSIACTGKPPVLLGTLLTPTRGERGPVAEAEDWYNDFQSSESDSMDFDYPAARTSLILALLHGSLTREEPAGRFCGGPVYGLGSNSAESYGDQPDYENRHSEVDSTGFYGPYLEDISGYAGYGEKGECSDVIL</sequence>
<evidence type="ECO:0000313" key="2">
    <source>
        <dbReference type="EMBL" id="KAK1794586.1"/>
    </source>
</evidence>
<gene>
    <name evidence="2" type="ORF">P4O66_001307</name>
</gene>
<evidence type="ECO:0000313" key="3">
    <source>
        <dbReference type="Proteomes" id="UP001239994"/>
    </source>
</evidence>
<feature type="region of interest" description="Disordered" evidence="1">
    <location>
        <begin position="1"/>
        <end position="69"/>
    </location>
</feature>
<proteinExistence type="predicted"/>
<dbReference type="AlphaFoldDB" id="A0AAD8Z8W0"/>
<organism evidence="2 3">
    <name type="scientific">Electrophorus voltai</name>
    <dbReference type="NCBI Taxonomy" id="2609070"/>
    <lineage>
        <taxon>Eukaryota</taxon>
        <taxon>Metazoa</taxon>
        <taxon>Chordata</taxon>
        <taxon>Craniata</taxon>
        <taxon>Vertebrata</taxon>
        <taxon>Euteleostomi</taxon>
        <taxon>Actinopterygii</taxon>
        <taxon>Neopterygii</taxon>
        <taxon>Teleostei</taxon>
        <taxon>Ostariophysi</taxon>
        <taxon>Gymnotiformes</taxon>
        <taxon>Gymnotoidei</taxon>
        <taxon>Gymnotidae</taxon>
        <taxon>Electrophorus</taxon>
    </lineage>
</organism>
<feature type="compositionally biased region" description="Low complexity" evidence="1">
    <location>
        <begin position="40"/>
        <end position="60"/>
    </location>
</feature>
<feature type="compositionally biased region" description="Basic residues" evidence="1">
    <location>
        <begin position="29"/>
        <end position="39"/>
    </location>
</feature>
<reference evidence="2" key="1">
    <citation type="submission" date="2023-03" db="EMBL/GenBank/DDBJ databases">
        <title>Electrophorus voltai genome.</title>
        <authorList>
            <person name="Bian C."/>
        </authorList>
    </citation>
    <scope>NUCLEOTIDE SEQUENCE</scope>
    <source>
        <strain evidence="2">CB-2022</strain>
        <tissue evidence="2">Muscle</tissue>
    </source>
</reference>
<comment type="caution">
    <text evidence="2">The sequence shown here is derived from an EMBL/GenBank/DDBJ whole genome shotgun (WGS) entry which is preliminary data.</text>
</comment>
<evidence type="ECO:0000256" key="1">
    <source>
        <dbReference type="SAM" id="MobiDB-lite"/>
    </source>
</evidence>
<protein>
    <submittedName>
        <fullName evidence="2">Uncharacterized protein</fullName>
    </submittedName>
</protein>
<keyword evidence="3" id="KW-1185">Reference proteome</keyword>
<accession>A0AAD8Z8W0</accession>
<dbReference type="Proteomes" id="UP001239994">
    <property type="component" value="Unassembled WGS sequence"/>
</dbReference>